<dbReference type="SUPFAM" id="SSF49299">
    <property type="entry name" value="PKD domain"/>
    <property type="match status" value="1"/>
</dbReference>
<proteinExistence type="predicted"/>
<dbReference type="NCBIfam" id="TIGR04183">
    <property type="entry name" value="Por_Secre_tail"/>
    <property type="match status" value="1"/>
</dbReference>
<dbReference type="CDD" id="cd00146">
    <property type="entry name" value="PKD"/>
    <property type="match status" value="1"/>
</dbReference>
<reference evidence="2" key="1">
    <citation type="submission" date="2018-06" db="EMBL/GenBank/DDBJ databases">
        <authorList>
            <person name="Zhirakovskaya E."/>
        </authorList>
    </citation>
    <scope>NUCLEOTIDE SEQUENCE</scope>
</reference>
<dbReference type="InterPro" id="IPR000601">
    <property type="entry name" value="PKD_dom"/>
</dbReference>
<dbReference type="InterPro" id="IPR035986">
    <property type="entry name" value="PKD_dom_sf"/>
</dbReference>
<dbReference type="PROSITE" id="PS50093">
    <property type="entry name" value="PKD"/>
    <property type="match status" value="1"/>
</dbReference>
<dbReference type="Gene3D" id="2.60.40.10">
    <property type="entry name" value="Immunoglobulins"/>
    <property type="match status" value="1"/>
</dbReference>
<evidence type="ECO:0000313" key="2">
    <source>
        <dbReference type="EMBL" id="VAW28792.1"/>
    </source>
</evidence>
<protein>
    <recommendedName>
        <fullName evidence="1">PKD domain-containing protein</fullName>
    </recommendedName>
</protein>
<gene>
    <name evidence="2" type="ORF">MNBD_BACTEROID07-2018</name>
</gene>
<evidence type="ECO:0000259" key="1">
    <source>
        <dbReference type="PROSITE" id="PS50093"/>
    </source>
</evidence>
<dbReference type="InterPro" id="IPR026444">
    <property type="entry name" value="Secre_tail"/>
</dbReference>
<name>A0A3B0UR36_9ZZZZ</name>
<accession>A0A3B0UR36</accession>
<organism evidence="2">
    <name type="scientific">hydrothermal vent metagenome</name>
    <dbReference type="NCBI Taxonomy" id="652676"/>
    <lineage>
        <taxon>unclassified sequences</taxon>
        <taxon>metagenomes</taxon>
        <taxon>ecological metagenomes</taxon>
    </lineage>
</organism>
<sequence>SPLFTGYIPQIKQADFEADNVAPFVNDTISFTDLSTNNPIAWKWVITPNTLTYREGSDASQNPKISFNAIGSYTVKLTAYDADTSYTKTVIDYIQVRSPLSVKVTANRTTVCSGDTTQLFAITGGGSGNYVFNWGSTPFGFFSPKQNPIVKPGSDSVTYSVSVYDGDLVANGSIKIYREECTGIHNNEAQLGKVSIFPNPNSGNFVIKADKNILRVEIFSQNGTKVFNHVYNGNNVAVNKSLASGIYFVEIYIGSGSDVKGTISRKLVIR</sequence>
<dbReference type="EMBL" id="UOET01000288">
    <property type="protein sequence ID" value="VAW28792.1"/>
    <property type="molecule type" value="Genomic_DNA"/>
</dbReference>
<feature type="domain" description="PKD" evidence="1">
    <location>
        <begin position="25"/>
        <end position="82"/>
    </location>
</feature>
<dbReference type="AlphaFoldDB" id="A0A3B0UR36"/>
<feature type="non-terminal residue" evidence="2">
    <location>
        <position position="1"/>
    </location>
</feature>
<dbReference type="Pfam" id="PF18962">
    <property type="entry name" value="Por_Secre_tail"/>
    <property type="match status" value="1"/>
</dbReference>
<dbReference type="InterPro" id="IPR013783">
    <property type="entry name" value="Ig-like_fold"/>
</dbReference>